<feature type="region of interest" description="Disordered" evidence="15">
    <location>
        <begin position="355"/>
        <end position="400"/>
    </location>
</feature>
<keyword evidence="6" id="KW-0217">Developmental protein</keyword>
<evidence type="ECO:0000256" key="1">
    <source>
        <dbReference type="ARBA" id="ARBA00004120"/>
    </source>
</evidence>
<evidence type="ECO:0000256" key="8">
    <source>
        <dbReference type="ARBA" id="ARBA00022701"/>
    </source>
</evidence>
<keyword evidence="10" id="KW-0243">Dynein</keyword>
<keyword evidence="16" id="KW-1185">Reference proteome</keyword>
<dbReference type="InterPro" id="IPR040045">
    <property type="entry name" value="DYNC2LI1"/>
</dbReference>
<evidence type="ECO:0000256" key="5">
    <source>
        <dbReference type="ARBA" id="ARBA00018863"/>
    </source>
</evidence>
<dbReference type="AlphaFoldDB" id="A0A914VYB5"/>
<dbReference type="InterPro" id="IPR022780">
    <property type="entry name" value="Dynein_light_int_chain"/>
</dbReference>
<evidence type="ECO:0000256" key="6">
    <source>
        <dbReference type="ARBA" id="ARBA00022473"/>
    </source>
</evidence>
<accession>A0A914VYB5</accession>
<keyword evidence="14" id="KW-0966">Cell projection</keyword>
<dbReference type="GO" id="GO:0045504">
    <property type="term" value="F:dynein heavy chain binding"/>
    <property type="evidence" value="ECO:0007669"/>
    <property type="project" value="TreeGrafter"/>
</dbReference>
<evidence type="ECO:0000256" key="12">
    <source>
        <dbReference type="ARBA" id="ARBA00023175"/>
    </source>
</evidence>
<evidence type="ECO:0000256" key="11">
    <source>
        <dbReference type="ARBA" id="ARBA00023069"/>
    </source>
</evidence>
<dbReference type="GO" id="GO:0005930">
    <property type="term" value="C:axoneme"/>
    <property type="evidence" value="ECO:0007669"/>
    <property type="project" value="UniProtKB-SubCell"/>
</dbReference>
<evidence type="ECO:0000313" key="17">
    <source>
        <dbReference type="WBParaSite" id="PSAMB.scaffold2734size25912.g18933.t1"/>
    </source>
</evidence>
<feature type="compositionally biased region" description="Pro residues" evidence="15">
    <location>
        <begin position="389"/>
        <end position="400"/>
    </location>
</feature>
<dbReference type="GO" id="GO:0005874">
    <property type="term" value="C:microtubule"/>
    <property type="evidence" value="ECO:0007669"/>
    <property type="project" value="UniProtKB-KW"/>
</dbReference>
<evidence type="ECO:0000256" key="9">
    <source>
        <dbReference type="ARBA" id="ARBA00022794"/>
    </source>
</evidence>
<dbReference type="WBParaSite" id="PSAMB.scaffold2734size25912.g18933.t1">
    <property type="protein sequence ID" value="PSAMB.scaffold2734size25912.g18933.t1"/>
    <property type="gene ID" value="PSAMB.scaffold2734size25912.g18933"/>
</dbReference>
<keyword evidence="11" id="KW-0969">Cilium</keyword>
<dbReference type="Proteomes" id="UP000887566">
    <property type="component" value="Unplaced"/>
</dbReference>
<evidence type="ECO:0000256" key="2">
    <source>
        <dbReference type="ARBA" id="ARBA00004300"/>
    </source>
</evidence>
<evidence type="ECO:0000256" key="3">
    <source>
        <dbReference type="ARBA" id="ARBA00004430"/>
    </source>
</evidence>
<evidence type="ECO:0000313" key="16">
    <source>
        <dbReference type="Proteomes" id="UP000887566"/>
    </source>
</evidence>
<keyword evidence="8" id="KW-0493">Microtubule</keyword>
<sequence>MSNIWELAKQRVQEPVRKIGVDVQLDENGKPLVQEGTDDKTTVRPDVRKQNESYVIVCGSKDSGKTSLILRFLDRDEPTKPTIALEYTYGRRTRGNNKDVGHIWELGGGPFLANLLEIPIVARNLEISSMILMLDLSQPDELWHTTTLLLEAARRRIEKIMTELKTNDAGAYNRLQNSAWMRVGATHQDKDMIKPFPIPLAIVGAKYDIFQDIDSEKKKAMCKTLRFLAHTNGASLQFYSSKIENLVIRGRALMSHLVFDTNPSKGLSVDYNKPLFVPAGGDSLAEIGAPPLADQSLGSIHVSKPLELWKTAFNSYFPQKEAKMEIRDDPARDPQYKEDVIDKLREQKDQELERYIRQKGERREVTEKENRLTVENTAPAVASPIQSPRSPPPEPQHPEE</sequence>
<keyword evidence="12" id="KW-0505">Motor protein</keyword>
<protein>
    <recommendedName>
        <fullName evidence="5">Cytoplasmic dynein 2 light intermediate chain 1</fullName>
    </recommendedName>
</protein>
<evidence type="ECO:0000256" key="4">
    <source>
        <dbReference type="ARBA" id="ARBA00006831"/>
    </source>
</evidence>
<comment type="similarity">
    <text evidence="4">Belongs to the dynein light intermediate chain family.</text>
</comment>
<proteinExistence type="inferred from homology"/>
<dbReference type="PANTHER" id="PTHR13236">
    <property type="entry name" value="DYNEIN 2 LIGHT INTERMEDIATE CHAIN, ISOFORM 2"/>
    <property type="match status" value="1"/>
</dbReference>
<dbReference type="Pfam" id="PF05783">
    <property type="entry name" value="DLIC"/>
    <property type="match status" value="1"/>
</dbReference>
<keyword evidence="9" id="KW-0970">Cilium biogenesis/degradation</keyword>
<evidence type="ECO:0000256" key="10">
    <source>
        <dbReference type="ARBA" id="ARBA00023017"/>
    </source>
</evidence>
<dbReference type="Gene3D" id="3.40.50.300">
    <property type="entry name" value="P-loop containing nucleotide triphosphate hydrolases"/>
    <property type="match status" value="1"/>
</dbReference>
<organism evidence="16 17">
    <name type="scientific">Plectus sambesii</name>
    <dbReference type="NCBI Taxonomy" id="2011161"/>
    <lineage>
        <taxon>Eukaryota</taxon>
        <taxon>Metazoa</taxon>
        <taxon>Ecdysozoa</taxon>
        <taxon>Nematoda</taxon>
        <taxon>Chromadorea</taxon>
        <taxon>Plectida</taxon>
        <taxon>Plectina</taxon>
        <taxon>Plectoidea</taxon>
        <taxon>Plectidae</taxon>
        <taxon>Plectus</taxon>
    </lineage>
</organism>
<dbReference type="PANTHER" id="PTHR13236:SF0">
    <property type="entry name" value="CYTOPLASMIC DYNEIN 2 LIGHT INTERMEDIATE CHAIN 1"/>
    <property type="match status" value="1"/>
</dbReference>
<name>A0A914VYB5_9BILA</name>
<evidence type="ECO:0000256" key="15">
    <source>
        <dbReference type="SAM" id="MobiDB-lite"/>
    </source>
</evidence>
<evidence type="ECO:0000256" key="13">
    <source>
        <dbReference type="ARBA" id="ARBA00023212"/>
    </source>
</evidence>
<reference evidence="17" key="1">
    <citation type="submission" date="2022-11" db="UniProtKB">
        <authorList>
            <consortium name="WormBaseParasite"/>
        </authorList>
    </citation>
    <scope>IDENTIFICATION</scope>
</reference>
<dbReference type="GO" id="GO:0005868">
    <property type="term" value="C:cytoplasmic dynein complex"/>
    <property type="evidence" value="ECO:0007669"/>
    <property type="project" value="InterPro"/>
</dbReference>
<comment type="subcellular location">
    <subcellularLocation>
        <location evidence="3">Cytoplasm</location>
        <location evidence="3">Cytoskeleton</location>
        <location evidence="3">Cilium axoneme</location>
    </subcellularLocation>
    <subcellularLocation>
        <location evidence="1">Cytoplasm</location>
        <location evidence="1">Cytoskeleton</location>
        <location evidence="1">Cilium basal body</location>
    </subcellularLocation>
    <subcellularLocation>
        <location evidence="2">Cytoplasm</location>
        <location evidence="2">Cytoskeleton</location>
        <location evidence="2">Microtubule organizing center</location>
        <location evidence="2">Centrosome</location>
    </subcellularLocation>
</comment>
<dbReference type="GO" id="GO:0005813">
    <property type="term" value="C:centrosome"/>
    <property type="evidence" value="ECO:0007669"/>
    <property type="project" value="UniProtKB-SubCell"/>
</dbReference>
<dbReference type="GO" id="GO:0036064">
    <property type="term" value="C:ciliary basal body"/>
    <property type="evidence" value="ECO:0007669"/>
    <property type="project" value="TreeGrafter"/>
</dbReference>
<keyword evidence="13" id="KW-0206">Cytoskeleton</keyword>
<dbReference type="InterPro" id="IPR027417">
    <property type="entry name" value="P-loop_NTPase"/>
</dbReference>
<dbReference type="GO" id="GO:0035735">
    <property type="term" value="P:intraciliary transport involved in cilium assembly"/>
    <property type="evidence" value="ECO:0007669"/>
    <property type="project" value="InterPro"/>
</dbReference>
<evidence type="ECO:0000256" key="14">
    <source>
        <dbReference type="ARBA" id="ARBA00023273"/>
    </source>
</evidence>
<feature type="compositionally biased region" description="Basic and acidic residues" evidence="15">
    <location>
        <begin position="355"/>
        <end position="372"/>
    </location>
</feature>
<dbReference type="SUPFAM" id="SSF52540">
    <property type="entry name" value="P-loop containing nucleoside triphosphate hydrolases"/>
    <property type="match status" value="1"/>
</dbReference>
<keyword evidence="7" id="KW-0963">Cytoplasm</keyword>
<evidence type="ECO:0000256" key="7">
    <source>
        <dbReference type="ARBA" id="ARBA00022490"/>
    </source>
</evidence>
<dbReference type="GO" id="GO:0035721">
    <property type="term" value="P:intraciliary retrograde transport"/>
    <property type="evidence" value="ECO:0007669"/>
    <property type="project" value="InterPro"/>
</dbReference>